<proteinExistence type="predicted"/>
<keyword evidence="3" id="KW-0966">Cell projection</keyword>
<keyword evidence="1" id="KW-0813">Transport</keyword>
<comment type="caution">
    <text evidence="3">The sequence shown here is derived from an EMBL/GenBank/DDBJ whole genome shotgun (WGS) entry which is preliminary data.</text>
</comment>
<gene>
    <name evidence="3" type="ORF">J2Z42_000045</name>
</gene>
<evidence type="ECO:0000313" key="3">
    <source>
        <dbReference type="EMBL" id="MBP2031380.1"/>
    </source>
</evidence>
<sequence length="254" mass="29014">MQSSYKGIVKGDSIDNQGPKKIFTDIAEKKKKIHANGEGTTEKNDSILKSYENLGASILEDANKKKETIISEAYEKAAEITKQAYDEGYKSGQEEGYKAAYDDGYTKNMDKAKKEAEVIRKNADDVLHGAFDEKNKYLKEKEIEIKNMVLNAIESILKHEVKDKDSLNEVVFESLKEMRKSKTFIIKSREKYCSEFRKKIDVWKEQLPFKGDIFIIPDESIEEGSVIIEMDNGKMIFGVDTAYEKIKSIFKDGE</sequence>
<protein>
    <submittedName>
        <fullName evidence="3">Flagellar assembly protein FliH</fullName>
    </submittedName>
</protein>
<dbReference type="InterPro" id="IPR051472">
    <property type="entry name" value="T3SS_Stator/FliH"/>
</dbReference>
<evidence type="ECO:0000256" key="1">
    <source>
        <dbReference type="ARBA" id="ARBA00022448"/>
    </source>
</evidence>
<keyword evidence="4" id="KW-1185">Reference proteome</keyword>
<dbReference type="PANTHER" id="PTHR34982:SF1">
    <property type="entry name" value="FLAGELLAR ASSEMBLY PROTEIN FLIH"/>
    <property type="match status" value="1"/>
</dbReference>
<keyword evidence="3" id="KW-0282">Flagellum</keyword>
<accession>A0ABS4KMX0</accession>
<keyword evidence="2" id="KW-0653">Protein transport</keyword>
<dbReference type="EMBL" id="JAGGLM010000001">
    <property type="protein sequence ID" value="MBP2031380.1"/>
    <property type="molecule type" value="Genomic_DNA"/>
</dbReference>
<dbReference type="Proteomes" id="UP001519307">
    <property type="component" value="Unassembled WGS sequence"/>
</dbReference>
<dbReference type="RefSeq" id="WP_209700350.1">
    <property type="nucleotide sequence ID" value="NZ_JAGGLM010000001.1"/>
</dbReference>
<keyword evidence="3" id="KW-0969">Cilium</keyword>
<dbReference type="PANTHER" id="PTHR34982">
    <property type="entry name" value="YOP PROTEINS TRANSLOCATION PROTEIN L"/>
    <property type="match status" value="1"/>
</dbReference>
<evidence type="ECO:0000256" key="2">
    <source>
        <dbReference type="ARBA" id="ARBA00022927"/>
    </source>
</evidence>
<evidence type="ECO:0000313" key="4">
    <source>
        <dbReference type="Proteomes" id="UP001519307"/>
    </source>
</evidence>
<reference evidence="3 4" key="1">
    <citation type="submission" date="2021-03" db="EMBL/GenBank/DDBJ databases">
        <title>Genomic Encyclopedia of Type Strains, Phase IV (KMG-IV): sequencing the most valuable type-strain genomes for metagenomic binning, comparative biology and taxonomic classification.</title>
        <authorList>
            <person name="Goeker M."/>
        </authorList>
    </citation>
    <scope>NUCLEOTIDE SEQUENCE [LARGE SCALE GENOMIC DNA]</scope>
    <source>
        <strain evidence="3 4">DSM 28783</strain>
    </source>
</reference>
<organism evidence="3 4">
    <name type="scientific">Clostridium algifaecis</name>
    <dbReference type="NCBI Taxonomy" id="1472040"/>
    <lineage>
        <taxon>Bacteria</taxon>
        <taxon>Bacillati</taxon>
        <taxon>Bacillota</taxon>
        <taxon>Clostridia</taxon>
        <taxon>Eubacteriales</taxon>
        <taxon>Clostridiaceae</taxon>
        <taxon>Clostridium</taxon>
    </lineage>
</organism>
<name>A0ABS4KMX0_9CLOT</name>